<dbReference type="Gene3D" id="3.30.200.20">
    <property type="entry name" value="Phosphorylase Kinase, domain 1"/>
    <property type="match status" value="1"/>
</dbReference>
<evidence type="ECO:0000256" key="8">
    <source>
        <dbReference type="SAM" id="MobiDB-lite"/>
    </source>
</evidence>
<sequence>MVARFHYDDAIFERLLQDKLRPQEQQDVTRHIESCTECQTKLETLVESGVDWSELRDYLKPSETSPSRDQANKDSIWVGFLEPSERPDSLGRFGRYEILEVLGRGGTGIVMRGYDPSLDRQSAIKVLSPQLAASAAARKRFSREAKSAAAVVHEHVVPIQTVDQEQGLPYLVMPVLEGRSLEDRIRNNGPLDVKEVLRIGRQIASGLAAAHQQGLVHRDVKPANILLHNGVERVVITDFGLARAVDDASMTQSGTLVGTPQYMSPEQARGQSLDARSDLFSLGSVLYFMLVGHSPFRAETTMGVLNRITNDQPRSLTEQNPEIPAWLDQIIRRLLSKQPEDRYQTAAEVESLLGQWLAHLQDPTGTPRPSEPPPTETDGGSRRRNLLLATVGGFALLLAGIFIVLQTNQGTLTIQSDSGDVAVRITQGDDVAKQLTVVQGDNQVRLAAGKYVVEIEGEHDGLTVKNGEVTLLRGDKKLVHIVEHNKAMPADKKLFRNVGTGPDGHETGVPVASNAVGSQPDLGKVLGLWVPATNLDKRLKFNPTDNEVSLDSVLVLDGKVRFLLSDKLNEKRQEKPFRVDLVADIDSLITRDDELLTIYFKGLPSMPVEGTLQQTGEKLTLTLNPAKNSLAMLSPLPATWELKKEERQTAVTRGTVPDTSAEEQLQKSIETRLRAKLQGGVPISPAQAKLKGAWLGVAQLRSGQADQPEPGKAYLTEFSFNTGIFSNLVWLTERSGPARSVMQRSFIAPVVDVEEGTGGEPNRITFHRFSKQQKPQTLLGTYEQADDQLTITIDQAINPPAELGPLPVTWKLRKARNIQNPNGNWETPNWIKGLHRIYPPRLDPKPKPSTAETNEAETPSVDPALRELLGTWTALPDSRPKIFEPYQPDESVQLQFHAFRARRNGISPSVVVVHDRQVRRASRDGIFTFSTVNGEKRVEWRDSPLADPIVLAGSYQVKDDQLTIHWDQGINWEKVAAQLPTVWTYQRGIRLPERNPVAYGQVMDNVVGYFNLYQVAGKPDYTTYSHIDRTWDHYQFPSSTVVTPCVGRELLGKVKPDFVGFSQAGDSISSLVAIDTQGKFCSCPLDQPFSGEIPCLAVEGGPIVYSIINDRLYAFSGRTATWDSVAVTNPPIVRIHKAEMPKEAADEQTDEVNQVLGIVVQTPEGEKEFTASIGRWLPVDEVPGVPTIEQIAAQEDPNPKYAGLLDEHPKLQFTDVPLNKVIEYLELLYGIKIPLDHDALRAANIPETVKVTCDSEKQIFRESLRDLLQPLGLRYVLRGDQLVITTLPGAGGSVKSEARVEPSKPGENPTTQDLPRKNPWVENPLEPKVKELLGTWTALPEFTPTIVPTGESEKTARLVFELSGRFPWTLTPRLEVVDHQQEASDKRWGEISLLEEGEQKRMRLVFHGPASVILEGTYQIKDDQLTVTWQKGTNATELAPEVPTVWKFQRGVRIPDWEHPGQYVYGEPLFALESYWQLFRDKSQPIYYSFSLVDLTWDYYRFPESSLVTYRSAIDRTDGRIARCLGFEVDGDSLRSLVAIDTQGKFCECALDRPFSGRTFCLAVENAPVLYTILGGRVYAFSGRTGTWDSIPTPDLPDLKRGESRDVVPPTSEDGFDTQTIEGLVVKTADGVHVFTASDGHWKKVNEYPQPQDQGEDVSEPASSKALSKIWRQLRAETKIQFVRTPLALVIGYLEKLHGINMVFDHEALEAAGISETAEVSCDLAGVNLAEGLRSLLEPLKLRHVIRGDQLFITTLPDVQRKQTRRSSLSPQLQSLQGHWQTKGWTLDVKQGRFDLMQTSDKRSPDHISGLVVLDDTGKRISFNEPLLAGNTDPFGGIQSRILFTAYWQSNKLTNATETEVEFTVPSDSPLAGKVPETWIFTRGKPAQNPFGGPPLPQSPFVLQGSAKQSSDGKLLIRVRLYNNKDAKLQNVKVKAEVDPKFQVLARTNPAEEIDGAVVWKFPQMLPNQEAILEIICQAIDGATEGTCDVIATADGAEECRIKIQIKVEPEKPANEAEDAGSMPAPAQPGETNEPKASSVESPLSKYLPLQGRWREIRTNSKEEAAARIQGREFHFHRQGYTLQQYDFDQGVDQKMTGMLEVGMPDGDQPVPMTFKRIIGKKSTAYPQNGKPYPTRYTVIQDVFAGEYRIEGDRLKVTITKVLQPNEFVSTAPTTWEMERLDEVLSAGVMKSTQEQVKTEIDLWKRLQGSWKEVPDFTLPRDDTATPSDHTRTRLCFDKSLFTWQRFEADKGYGKALVGTFKLRAYSQKTGPTIEFNGESIPSAANELLPNDQFAQYNERTLWGPVTLEGDHLTIRLTDATRPPEYLGPLPKEWKFVRLPRKGSTPAPEKPTND</sequence>
<keyword evidence="5" id="KW-0418">Kinase</keyword>
<keyword evidence="9" id="KW-0812">Transmembrane</keyword>
<dbReference type="OrthoDB" id="6111975at2"/>
<evidence type="ECO:0000256" key="4">
    <source>
        <dbReference type="ARBA" id="ARBA00022741"/>
    </source>
</evidence>
<feature type="region of interest" description="Disordered" evidence="8">
    <location>
        <begin position="839"/>
        <end position="860"/>
    </location>
</feature>
<keyword evidence="3" id="KW-0808">Transferase</keyword>
<evidence type="ECO:0000259" key="10">
    <source>
        <dbReference type="PROSITE" id="PS50011"/>
    </source>
</evidence>
<organism evidence="11 12">
    <name type="scientific">Blastopirellula marina</name>
    <dbReference type="NCBI Taxonomy" id="124"/>
    <lineage>
        <taxon>Bacteria</taxon>
        <taxon>Pseudomonadati</taxon>
        <taxon>Planctomycetota</taxon>
        <taxon>Planctomycetia</taxon>
        <taxon>Pirellulales</taxon>
        <taxon>Pirellulaceae</taxon>
        <taxon>Blastopirellula</taxon>
    </lineage>
</organism>
<feature type="domain" description="Protein kinase" evidence="10">
    <location>
        <begin position="96"/>
        <end position="357"/>
    </location>
</feature>
<dbReference type="PANTHER" id="PTHR43289:SF6">
    <property type="entry name" value="SERINE_THREONINE-PROTEIN KINASE NEKL-3"/>
    <property type="match status" value="1"/>
</dbReference>
<dbReference type="Pfam" id="PF00069">
    <property type="entry name" value="Pkinase"/>
    <property type="match status" value="1"/>
</dbReference>
<dbReference type="SUPFAM" id="SSF56112">
    <property type="entry name" value="Protein kinase-like (PK-like)"/>
    <property type="match status" value="1"/>
</dbReference>
<keyword evidence="6 7" id="KW-0067">ATP-binding</keyword>
<evidence type="ECO:0000313" key="12">
    <source>
        <dbReference type="Proteomes" id="UP000239388"/>
    </source>
</evidence>
<dbReference type="InterPro" id="IPR000719">
    <property type="entry name" value="Prot_kinase_dom"/>
</dbReference>
<dbReference type="EMBL" id="PUIB01000024">
    <property type="protein sequence ID" value="PQO28854.1"/>
    <property type="molecule type" value="Genomic_DNA"/>
</dbReference>
<evidence type="ECO:0000256" key="2">
    <source>
        <dbReference type="ARBA" id="ARBA00022527"/>
    </source>
</evidence>
<feature type="region of interest" description="Disordered" evidence="8">
    <location>
        <begin position="1291"/>
        <end position="1321"/>
    </location>
</feature>
<evidence type="ECO:0000256" key="9">
    <source>
        <dbReference type="SAM" id="Phobius"/>
    </source>
</evidence>
<name>A0A2S8FA92_9BACT</name>
<feature type="transmembrane region" description="Helical" evidence="9">
    <location>
        <begin position="386"/>
        <end position="405"/>
    </location>
</feature>
<evidence type="ECO:0000256" key="1">
    <source>
        <dbReference type="ARBA" id="ARBA00012513"/>
    </source>
</evidence>
<keyword evidence="4 7" id="KW-0547">Nucleotide-binding</keyword>
<protein>
    <recommendedName>
        <fullName evidence="1">non-specific serine/threonine protein kinase</fullName>
        <ecNumber evidence="1">2.7.11.1</ecNumber>
    </recommendedName>
</protein>
<evidence type="ECO:0000256" key="6">
    <source>
        <dbReference type="ARBA" id="ARBA00022840"/>
    </source>
</evidence>
<feature type="compositionally biased region" description="Basic and acidic residues" evidence="8">
    <location>
        <begin position="1597"/>
        <end position="1606"/>
    </location>
</feature>
<evidence type="ECO:0000256" key="5">
    <source>
        <dbReference type="ARBA" id="ARBA00022777"/>
    </source>
</evidence>
<dbReference type="EC" id="2.7.11.1" evidence="1"/>
<evidence type="ECO:0000256" key="3">
    <source>
        <dbReference type="ARBA" id="ARBA00022679"/>
    </source>
</evidence>
<dbReference type="Proteomes" id="UP000239388">
    <property type="component" value="Unassembled WGS sequence"/>
</dbReference>
<proteinExistence type="predicted"/>
<dbReference type="FunFam" id="1.10.510.10:FF:000021">
    <property type="entry name" value="Serine/threonine protein kinase"/>
    <property type="match status" value="1"/>
</dbReference>
<dbReference type="Gene3D" id="1.10.510.10">
    <property type="entry name" value="Transferase(Phosphotransferase) domain 1"/>
    <property type="match status" value="1"/>
</dbReference>
<dbReference type="GO" id="GO:0004674">
    <property type="term" value="F:protein serine/threonine kinase activity"/>
    <property type="evidence" value="ECO:0007669"/>
    <property type="project" value="UniProtKB-KW"/>
</dbReference>
<gene>
    <name evidence="11" type="ORF">C5Y98_24130</name>
</gene>
<dbReference type="RefSeq" id="WP_105358157.1">
    <property type="nucleotide sequence ID" value="NZ_PUIB01000024.1"/>
</dbReference>
<dbReference type="PROSITE" id="PS00108">
    <property type="entry name" value="PROTEIN_KINASE_ST"/>
    <property type="match status" value="1"/>
</dbReference>
<dbReference type="CDD" id="cd14014">
    <property type="entry name" value="STKc_PknB_like"/>
    <property type="match status" value="1"/>
</dbReference>
<dbReference type="PROSITE" id="PS50011">
    <property type="entry name" value="PROTEIN_KINASE_DOM"/>
    <property type="match status" value="1"/>
</dbReference>
<dbReference type="PANTHER" id="PTHR43289">
    <property type="entry name" value="MITOGEN-ACTIVATED PROTEIN KINASE KINASE KINASE 20-RELATED"/>
    <property type="match status" value="1"/>
</dbReference>
<feature type="region of interest" description="Disordered" evidence="8">
    <location>
        <begin position="360"/>
        <end position="382"/>
    </location>
</feature>
<keyword evidence="9" id="KW-1133">Transmembrane helix</keyword>
<dbReference type="PROSITE" id="PS00107">
    <property type="entry name" value="PROTEIN_KINASE_ATP"/>
    <property type="match status" value="1"/>
</dbReference>
<feature type="region of interest" description="Disordered" evidence="8">
    <location>
        <begin position="1592"/>
        <end position="1614"/>
    </location>
</feature>
<dbReference type="InterPro" id="IPR017441">
    <property type="entry name" value="Protein_kinase_ATP_BS"/>
</dbReference>
<comment type="caution">
    <text evidence="11">The sequence shown here is derived from an EMBL/GenBank/DDBJ whole genome shotgun (WGS) entry which is preliminary data.</text>
</comment>
<dbReference type="SMART" id="SM00220">
    <property type="entry name" value="S_TKc"/>
    <property type="match status" value="1"/>
</dbReference>
<accession>A0A2S8FA92</accession>
<evidence type="ECO:0000256" key="7">
    <source>
        <dbReference type="PROSITE-ProRule" id="PRU10141"/>
    </source>
</evidence>
<evidence type="ECO:0000313" key="11">
    <source>
        <dbReference type="EMBL" id="PQO28854.1"/>
    </source>
</evidence>
<dbReference type="GO" id="GO:0005524">
    <property type="term" value="F:ATP binding"/>
    <property type="evidence" value="ECO:0007669"/>
    <property type="project" value="UniProtKB-UniRule"/>
</dbReference>
<keyword evidence="9" id="KW-0472">Membrane</keyword>
<keyword evidence="2" id="KW-0723">Serine/threonine-protein kinase</keyword>
<dbReference type="InterPro" id="IPR011009">
    <property type="entry name" value="Kinase-like_dom_sf"/>
</dbReference>
<feature type="binding site" evidence="7">
    <location>
        <position position="125"/>
    </location>
    <ligand>
        <name>ATP</name>
        <dbReference type="ChEBI" id="CHEBI:30616"/>
    </ligand>
</feature>
<dbReference type="InterPro" id="IPR008271">
    <property type="entry name" value="Ser/Thr_kinase_AS"/>
</dbReference>
<reference evidence="11 12" key="1">
    <citation type="submission" date="2018-02" db="EMBL/GenBank/DDBJ databases">
        <title>Comparative genomes isolates from brazilian mangrove.</title>
        <authorList>
            <person name="Araujo J.E."/>
            <person name="Taketani R.G."/>
            <person name="Silva M.C.P."/>
            <person name="Loureco M.V."/>
            <person name="Andreote F.D."/>
        </authorList>
    </citation>
    <scope>NUCLEOTIDE SEQUENCE [LARGE SCALE GENOMIC DNA]</scope>
    <source>
        <strain evidence="11 12">NAP PRIS-MGV</strain>
    </source>
</reference>
<feature type="region of interest" description="Disordered" evidence="8">
    <location>
        <begin position="2011"/>
        <end position="2043"/>
    </location>
</feature>